<dbReference type="GO" id="GO:0005615">
    <property type="term" value="C:extracellular space"/>
    <property type="evidence" value="ECO:0007669"/>
    <property type="project" value="TreeGrafter"/>
</dbReference>
<proteinExistence type="predicted"/>
<dbReference type="Proteomes" id="UP000198287">
    <property type="component" value="Unassembled WGS sequence"/>
</dbReference>
<dbReference type="SUPFAM" id="SSF51092">
    <property type="entry name" value="Vitelline membrane outer protein-I (VMO-I)"/>
    <property type="match status" value="1"/>
</dbReference>
<feature type="chain" id="PRO_5012963096" evidence="1">
    <location>
        <begin position="21"/>
        <end position="278"/>
    </location>
</feature>
<dbReference type="PANTHER" id="PTHR18841:SF0">
    <property type="entry name" value="VITELLINE MEMBRANE OUTER LAYER 1 HOMOLOG A-RELATED"/>
    <property type="match status" value="1"/>
</dbReference>
<feature type="signal peptide" evidence="1">
    <location>
        <begin position="1"/>
        <end position="20"/>
    </location>
</feature>
<dbReference type="Gene3D" id="2.100.10.20">
    <property type="entry name" value="Vitelline membrane outer layer protein I (VOMI)"/>
    <property type="match status" value="1"/>
</dbReference>
<dbReference type="InterPro" id="IPR005515">
    <property type="entry name" value="VOMI"/>
</dbReference>
<organism evidence="2 3">
    <name type="scientific">Folsomia candida</name>
    <name type="common">Springtail</name>
    <dbReference type="NCBI Taxonomy" id="158441"/>
    <lineage>
        <taxon>Eukaryota</taxon>
        <taxon>Metazoa</taxon>
        <taxon>Ecdysozoa</taxon>
        <taxon>Arthropoda</taxon>
        <taxon>Hexapoda</taxon>
        <taxon>Collembola</taxon>
        <taxon>Entomobryomorpha</taxon>
        <taxon>Isotomoidea</taxon>
        <taxon>Isotomidae</taxon>
        <taxon>Proisotominae</taxon>
        <taxon>Folsomia</taxon>
    </lineage>
</organism>
<reference evidence="2 3" key="1">
    <citation type="submission" date="2015-12" db="EMBL/GenBank/DDBJ databases">
        <title>The genome of Folsomia candida.</title>
        <authorList>
            <person name="Faddeeva A."/>
            <person name="Derks M.F."/>
            <person name="Anvar Y."/>
            <person name="Smit S."/>
            <person name="Van Straalen N."/>
            <person name="Roelofs D."/>
        </authorList>
    </citation>
    <scope>NUCLEOTIDE SEQUENCE [LARGE SCALE GENOMIC DNA]</scope>
    <source>
        <strain evidence="2 3">VU population</strain>
        <tissue evidence="2">Whole body</tissue>
    </source>
</reference>
<gene>
    <name evidence="2" type="ORF">Fcan01_17835</name>
</gene>
<accession>A0A226DP78</accession>
<sequence length="278" mass="30147">MINSAITCILMIICVKSSSGKGIDVQKEIDAHSTCNGQSVSFPTEIITDALLAGISCADIEDEYCAKLCVMRDMGGIKGNKLNLKWLKDQIRRSSIAEKNQDTKAQIIKGFDTCGKDDLDMPSPSSRTRLSPFNGKWIESHRVTNCGTWGPAEFCPKGTHAQGVMVKYEELGTTDDNTGINGIALLCSEANGLPVYSKPSSSVAPWGEWRDCHCPTGLFNHLTGFKLCTLPAQGLTDDVSGFGFYTECSISKVQTCLVSEIDIVSKAVSSYLWDSYAS</sequence>
<dbReference type="AlphaFoldDB" id="A0A226DP78"/>
<name>A0A226DP78_FOLCA</name>
<evidence type="ECO:0000313" key="2">
    <source>
        <dbReference type="EMBL" id="OXA47332.1"/>
    </source>
</evidence>
<keyword evidence="3" id="KW-1185">Reference proteome</keyword>
<evidence type="ECO:0000313" key="3">
    <source>
        <dbReference type="Proteomes" id="UP000198287"/>
    </source>
</evidence>
<protein>
    <submittedName>
        <fullName evidence="2">Vitelline membrane outer layer protein 1</fullName>
    </submittedName>
</protein>
<evidence type="ECO:0000256" key="1">
    <source>
        <dbReference type="SAM" id="SignalP"/>
    </source>
</evidence>
<dbReference type="PANTHER" id="PTHR18841">
    <property type="entry name" value="VITELLINE MEMBRANE OUTER LAYER PROTEIN I-RELATED"/>
    <property type="match status" value="1"/>
</dbReference>
<dbReference type="Pfam" id="PF03762">
    <property type="entry name" value="VOMI"/>
    <property type="match status" value="1"/>
</dbReference>
<dbReference type="InterPro" id="IPR036706">
    <property type="entry name" value="VOMI_sf"/>
</dbReference>
<dbReference type="EMBL" id="LNIX01000013">
    <property type="protein sequence ID" value="OXA47332.1"/>
    <property type="molecule type" value="Genomic_DNA"/>
</dbReference>
<keyword evidence="1" id="KW-0732">Signal</keyword>
<comment type="caution">
    <text evidence="2">The sequence shown here is derived from an EMBL/GenBank/DDBJ whole genome shotgun (WGS) entry which is preliminary data.</text>
</comment>